<feature type="domain" description="C2H2-type" evidence="3">
    <location>
        <begin position="683"/>
        <end position="705"/>
    </location>
</feature>
<evidence type="ECO:0000313" key="4">
    <source>
        <dbReference type="EMBL" id="KAF2894530.1"/>
    </source>
</evidence>
<reference evidence="4" key="1">
    <citation type="submission" date="2019-08" db="EMBL/GenBank/DDBJ databases">
        <title>The genome of the North American firefly Photinus pyralis.</title>
        <authorList>
            <consortium name="Photinus pyralis genome working group"/>
            <person name="Fallon T.R."/>
            <person name="Sander Lower S.E."/>
            <person name="Weng J.-K."/>
        </authorList>
    </citation>
    <scope>NUCLEOTIDE SEQUENCE</scope>
    <source>
        <strain evidence="4">TRF0915ILg1</strain>
        <tissue evidence="4">Whole body</tissue>
    </source>
</reference>
<feature type="region of interest" description="Disordered" evidence="2">
    <location>
        <begin position="787"/>
        <end position="813"/>
    </location>
</feature>
<sequence>MTTRAASKNKNKKPLETTLGKAPAYITDEPIDLSHIRKPIDTSIFGLKQVLTLFETATEEVRKYITYECDIMYECRVCRTIFRSLANFILHKRNYCRESYNRNDHTNCRNNCQENEFNIINSENVEMNSAVVHKDESTSGTNSPIPPKCDSQEAAECLQLPNENLKETKKSLDYILRHLQNKQESALITEQCLSEDISDESKSSEKEEAVKNNVILERMSDTSSGVFQTMFQNMVNEFKGNYMKNEVMEIHHILDNNEAILGKDGRIVVSEYEKNANFMCTVCNHRFSTKKTLSYHIKYKHNNTRLLYRCPECHDTFANAWSVFRHLYKIHRKTAAQVKRLRSQIHSNIIRRDEQPEQKINNAMKMNTGLTQGSQEKVDMENQQWMDDLEGDNDLQRCGGCGRKFERKAALHSHSQFCSKRIAVCNSIKENSAKRVQVEEKQTTDKTTKTSRSVNIESVVKGSQRRKPQNAHRMYRIDYIKNDEKTCENLKDDKALHITLKNCEVDKQLDNIYVEEANNIKQSAVALPSDSEIIKEVQSLNSCSESCNSEDVIYVDSLKTNAEHTSDLNKNDIGEDNLFVANHNEDSLGLNELVFERTKSDSTDIKCIEINNLHSSEDDEKNTKYLVKDEVEYLNNKRKHTELQGENSMIKKIKVISDDDTNMETPRKSLQVKSLKYIDKQNKSCIPCKKTFKSYKSLIRHMAIHFNWYRYQCCNCSFMSYSKSKCERHVEIKHKMNDKEEIKKIVEHIPSTKTLDLSTEFTENCKDYRKKAANKKKKKNSKIVRSSEVLAVNENEERKEQDSLEDQNLDAENQKTVPSEIVTTECDKTPNLSGMENSSLRQMIMEVIFGTENNLLDTREISPTRSQSLKPSQFEGEFYGFENSTTDVQLPPTAMIKDNARPVRNRIPVVQKDFVYDMGQVTMKSKPVIKEKEINAIGSQKELNVMKKMKPVKTYAKDIKAKKTTQVVLGKKPSVNNNSAVEPQLKIVQDVNMNSKDLSETHITGDCD</sequence>
<dbReference type="InterPro" id="IPR013087">
    <property type="entry name" value="Znf_C2H2_type"/>
</dbReference>
<dbReference type="InterPro" id="IPR039149">
    <property type="entry name" value="ZNF800"/>
</dbReference>
<dbReference type="PANTHER" id="PTHR21020">
    <property type="entry name" value="ZINC FINGER PROTEIN 800"/>
    <property type="match status" value="1"/>
</dbReference>
<evidence type="ECO:0000259" key="3">
    <source>
        <dbReference type="PROSITE" id="PS50157"/>
    </source>
</evidence>
<protein>
    <recommendedName>
        <fullName evidence="3">C2H2-type domain-containing protein</fullName>
    </recommendedName>
</protein>
<evidence type="ECO:0000256" key="1">
    <source>
        <dbReference type="PROSITE-ProRule" id="PRU00042"/>
    </source>
</evidence>
<keyword evidence="5" id="KW-1185">Reference proteome</keyword>
<gene>
    <name evidence="4" type="ORF">ILUMI_11658</name>
</gene>
<dbReference type="PROSITE" id="PS00028">
    <property type="entry name" value="ZINC_FINGER_C2H2_1"/>
    <property type="match status" value="3"/>
</dbReference>
<feature type="domain" description="C2H2-type" evidence="3">
    <location>
        <begin position="308"/>
        <end position="336"/>
    </location>
</feature>
<dbReference type="GO" id="GO:0008270">
    <property type="term" value="F:zinc ion binding"/>
    <property type="evidence" value="ECO:0007669"/>
    <property type="project" value="UniProtKB-KW"/>
</dbReference>
<dbReference type="Proteomes" id="UP000801492">
    <property type="component" value="Unassembled WGS sequence"/>
</dbReference>
<dbReference type="SMART" id="SM00355">
    <property type="entry name" value="ZnF_C2H2"/>
    <property type="match status" value="6"/>
</dbReference>
<evidence type="ECO:0000313" key="5">
    <source>
        <dbReference type="Proteomes" id="UP000801492"/>
    </source>
</evidence>
<organism evidence="4 5">
    <name type="scientific">Ignelater luminosus</name>
    <name type="common">Cucubano</name>
    <name type="synonym">Pyrophorus luminosus</name>
    <dbReference type="NCBI Taxonomy" id="2038154"/>
    <lineage>
        <taxon>Eukaryota</taxon>
        <taxon>Metazoa</taxon>
        <taxon>Ecdysozoa</taxon>
        <taxon>Arthropoda</taxon>
        <taxon>Hexapoda</taxon>
        <taxon>Insecta</taxon>
        <taxon>Pterygota</taxon>
        <taxon>Neoptera</taxon>
        <taxon>Endopterygota</taxon>
        <taxon>Coleoptera</taxon>
        <taxon>Polyphaga</taxon>
        <taxon>Elateriformia</taxon>
        <taxon>Elateroidea</taxon>
        <taxon>Elateridae</taxon>
        <taxon>Agrypninae</taxon>
        <taxon>Pyrophorini</taxon>
        <taxon>Ignelater</taxon>
    </lineage>
</organism>
<dbReference type="PROSITE" id="PS50157">
    <property type="entry name" value="ZINC_FINGER_C2H2_2"/>
    <property type="match status" value="3"/>
</dbReference>
<comment type="caution">
    <text evidence="4">The sequence shown here is derived from an EMBL/GenBank/DDBJ whole genome shotgun (WGS) entry which is preliminary data.</text>
</comment>
<dbReference type="Gene3D" id="3.30.160.60">
    <property type="entry name" value="Classic Zinc Finger"/>
    <property type="match status" value="2"/>
</dbReference>
<keyword evidence="1" id="KW-0479">Metal-binding</keyword>
<dbReference type="PANTHER" id="PTHR21020:SF0">
    <property type="entry name" value="ZINC FINGER PROTEIN 800"/>
    <property type="match status" value="1"/>
</dbReference>
<evidence type="ECO:0000256" key="2">
    <source>
        <dbReference type="SAM" id="MobiDB-lite"/>
    </source>
</evidence>
<dbReference type="AlphaFoldDB" id="A0A8K0CVP3"/>
<feature type="domain" description="C2H2-type" evidence="3">
    <location>
        <begin position="278"/>
        <end position="306"/>
    </location>
</feature>
<name>A0A8K0CVP3_IGNLU</name>
<accession>A0A8K0CVP3</accession>
<keyword evidence="1" id="KW-0862">Zinc</keyword>
<dbReference type="OrthoDB" id="10066279at2759"/>
<dbReference type="EMBL" id="VTPC01006943">
    <property type="protein sequence ID" value="KAF2894530.1"/>
    <property type="molecule type" value="Genomic_DNA"/>
</dbReference>
<keyword evidence="1" id="KW-0863">Zinc-finger</keyword>
<proteinExistence type="predicted"/>